<dbReference type="Proteomes" id="UP000292627">
    <property type="component" value="Unassembled WGS sequence"/>
</dbReference>
<dbReference type="EMBL" id="SHMC01000005">
    <property type="protein sequence ID" value="TAA23620.1"/>
    <property type="molecule type" value="Genomic_DNA"/>
</dbReference>
<dbReference type="InterPro" id="IPR004610">
    <property type="entry name" value="RecJ"/>
</dbReference>
<dbReference type="InterPro" id="IPR001667">
    <property type="entry name" value="DDH_dom"/>
</dbReference>
<dbReference type="GO" id="GO:0006281">
    <property type="term" value="P:DNA repair"/>
    <property type="evidence" value="ECO:0007669"/>
    <property type="project" value="InterPro"/>
</dbReference>
<proteinExistence type="inferred from homology"/>
<keyword evidence="3" id="KW-0540">Nuclease</keyword>
<evidence type="ECO:0000313" key="10">
    <source>
        <dbReference type="EMBL" id="TAA23620.1"/>
    </source>
</evidence>
<evidence type="ECO:0000313" key="11">
    <source>
        <dbReference type="Proteomes" id="UP000292627"/>
    </source>
</evidence>
<dbReference type="InterPro" id="IPR003156">
    <property type="entry name" value="DHHA1_dom"/>
</dbReference>
<dbReference type="PANTHER" id="PTHR30255">
    <property type="entry name" value="SINGLE-STRANDED-DNA-SPECIFIC EXONUCLEASE RECJ"/>
    <property type="match status" value="1"/>
</dbReference>
<dbReference type="GO" id="GO:0006310">
    <property type="term" value="P:DNA recombination"/>
    <property type="evidence" value="ECO:0007669"/>
    <property type="project" value="InterPro"/>
</dbReference>
<name>A0A4Q8L6S4_9GAMM</name>
<dbReference type="SUPFAM" id="SSF64182">
    <property type="entry name" value="DHH phosphoesterases"/>
    <property type="match status" value="1"/>
</dbReference>
<dbReference type="OrthoDB" id="9809852at2"/>
<dbReference type="InterPro" id="IPR041122">
    <property type="entry name" value="RecJ_OB"/>
</dbReference>
<dbReference type="PANTHER" id="PTHR30255:SF2">
    <property type="entry name" value="SINGLE-STRANDED-DNA-SPECIFIC EXONUCLEASE RECJ"/>
    <property type="match status" value="1"/>
</dbReference>
<dbReference type="Gene3D" id="3.10.310.30">
    <property type="match status" value="1"/>
</dbReference>
<evidence type="ECO:0000256" key="6">
    <source>
        <dbReference type="SAM" id="MobiDB-lite"/>
    </source>
</evidence>
<sequence length="594" mass="62902">MRPATRITRRSLVEGGPWSSAVPPLLQRIYAGRGAGDEAGARPRLAQLHPPHLLSGMDAAVTLLAEAIAQDRHIVVVGDFDCDGATACAVAVRGLILLGARHVTPAVPNRVTHGYGLSPSLVSELAALKPDLLVTVDHGIACHAGIAQARALGWQVLVTDHHLPGAVLPPAHAIVNPNLAGDGFPSKALAGVGVMFYVLLALRRRLYGDHPLSESRAGADREHQTAQLHDRVPQKSRPDLNSLLDLVAVGTIADLVPLDANNRALVAAGLRRLRAGQGCAGLRALIEVCGRRAETLSAADIGFAVAPRLNAAGRLEDMALGIACLLCDEDGPAREMAGVLHAINAERRGVQQQMTDAAEAALSKVAALDGEVPIAVCLFDADWHPGVVGLVASKMKDRVHRPVIAFAPAEPGSDALRGSARSIPGFHIRDALAAVDARQPGLIQKFGGHAMAAGLSLERAQLPAFEAAFRAHAAATLDAALLQAELLSDGELLPHEFDRAHAEALRDGGPWGQGFAEPLFDGVFEVIDWRPIGERHRKLVLRCPQRPRPLDAIHFNGLTPEPPAPRLHIAYRLAPDDYRGGDAIQLIVEHCVPA</sequence>
<keyword evidence="5 10" id="KW-0269">Exonuclease</keyword>
<evidence type="ECO:0000256" key="4">
    <source>
        <dbReference type="ARBA" id="ARBA00022801"/>
    </source>
</evidence>
<comment type="similarity">
    <text evidence="1">Belongs to the RecJ family.</text>
</comment>
<dbReference type="GO" id="GO:0003676">
    <property type="term" value="F:nucleic acid binding"/>
    <property type="evidence" value="ECO:0007669"/>
    <property type="project" value="InterPro"/>
</dbReference>
<evidence type="ECO:0000259" key="7">
    <source>
        <dbReference type="Pfam" id="PF01368"/>
    </source>
</evidence>
<evidence type="ECO:0000259" key="9">
    <source>
        <dbReference type="Pfam" id="PF17768"/>
    </source>
</evidence>
<dbReference type="AlphaFoldDB" id="A0A4Q8L6S4"/>
<comment type="caution">
    <text evidence="10">The sequence shown here is derived from an EMBL/GenBank/DDBJ whole genome shotgun (WGS) entry which is preliminary data.</text>
</comment>
<dbReference type="Pfam" id="PF17768">
    <property type="entry name" value="RecJ_OB"/>
    <property type="match status" value="1"/>
</dbReference>
<feature type="region of interest" description="Disordered" evidence="6">
    <location>
        <begin position="213"/>
        <end position="236"/>
    </location>
</feature>
<keyword evidence="4" id="KW-0378">Hydrolase</keyword>
<gene>
    <name evidence="10" type="primary">recJ</name>
    <name evidence="10" type="ORF">EA660_13380</name>
</gene>
<dbReference type="InterPro" id="IPR051673">
    <property type="entry name" value="SSDNA_exonuclease_RecJ"/>
</dbReference>
<dbReference type="Gene3D" id="3.90.1640.30">
    <property type="match status" value="1"/>
</dbReference>
<feature type="domain" description="DHHA1" evidence="8">
    <location>
        <begin position="374"/>
        <end position="470"/>
    </location>
</feature>
<dbReference type="NCBIfam" id="TIGR00644">
    <property type="entry name" value="recJ"/>
    <property type="match status" value="1"/>
</dbReference>
<feature type="domain" description="RecJ OB" evidence="9">
    <location>
        <begin position="489"/>
        <end position="590"/>
    </location>
</feature>
<evidence type="ECO:0000256" key="3">
    <source>
        <dbReference type="ARBA" id="ARBA00022722"/>
    </source>
</evidence>
<evidence type="ECO:0000259" key="8">
    <source>
        <dbReference type="Pfam" id="PF02272"/>
    </source>
</evidence>
<organism evidence="10 11">
    <name type="scientific">Pseudoxanthomonas winnipegensis</name>
    <dbReference type="NCBI Taxonomy" id="2480810"/>
    <lineage>
        <taxon>Bacteria</taxon>
        <taxon>Pseudomonadati</taxon>
        <taxon>Pseudomonadota</taxon>
        <taxon>Gammaproteobacteria</taxon>
        <taxon>Lysobacterales</taxon>
        <taxon>Lysobacteraceae</taxon>
        <taxon>Pseudoxanthomonas</taxon>
    </lineage>
</organism>
<accession>A0A4Q8L6S4</accession>
<dbReference type="Pfam" id="PF02272">
    <property type="entry name" value="DHHA1"/>
    <property type="match status" value="1"/>
</dbReference>
<protein>
    <recommendedName>
        <fullName evidence="2">Single-stranded-DNA-specific exonuclease RecJ</fullName>
    </recommendedName>
</protein>
<dbReference type="RefSeq" id="WP_130551952.1">
    <property type="nucleotide sequence ID" value="NZ_SHMC01000005.1"/>
</dbReference>
<feature type="domain" description="DDH" evidence="7">
    <location>
        <begin position="73"/>
        <end position="203"/>
    </location>
</feature>
<reference evidence="10 11" key="1">
    <citation type="submission" date="2019-02" db="EMBL/GenBank/DDBJ databases">
        <title>WGS of Pseudoxanthomonas species novum from clinical isolates.</title>
        <authorList>
            <person name="Bernier A.-M."/>
            <person name="Bernard K."/>
            <person name="Vachon A."/>
        </authorList>
    </citation>
    <scope>NUCLEOTIDE SEQUENCE [LARGE SCALE GENOMIC DNA]</scope>
    <source>
        <strain evidence="10 11">NML171200</strain>
    </source>
</reference>
<evidence type="ECO:0000256" key="5">
    <source>
        <dbReference type="ARBA" id="ARBA00022839"/>
    </source>
</evidence>
<evidence type="ECO:0000256" key="1">
    <source>
        <dbReference type="ARBA" id="ARBA00005915"/>
    </source>
</evidence>
<evidence type="ECO:0000256" key="2">
    <source>
        <dbReference type="ARBA" id="ARBA00019841"/>
    </source>
</evidence>
<dbReference type="GO" id="GO:0008409">
    <property type="term" value="F:5'-3' exonuclease activity"/>
    <property type="evidence" value="ECO:0007669"/>
    <property type="project" value="InterPro"/>
</dbReference>
<dbReference type="Pfam" id="PF01368">
    <property type="entry name" value="DHH"/>
    <property type="match status" value="1"/>
</dbReference>
<dbReference type="InterPro" id="IPR038763">
    <property type="entry name" value="DHH_sf"/>
</dbReference>